<dbReference type="AlphaFoldDB" id="A0A151PBT0"/>
<dbReference type="EMBL" id="AKHW03000499">
    <property type="protein sequence ID" value="KYO46566.1"/>
    <property type="molecule type" value="Genomic_DNA"/>
</dbReference>
<evidence type="ECO:0000256" key="1">
    <source>
        <dbReference type="SAM" id="MobiDB-lite"/>
    </source>
</evidence>
<gene>
    <name evidence="2" type="ORF">Y1Q_0018348</name>
</gene>
<evidence type="ECO:0000313" key="3">
    <source>
        <dbReference type="Proteomes" id="UP000050525"/>
    </source>
</evidence>
<name>A0A151PBT0_ALLMI</name>
<dbReference type="Proteomes" id="UP000050525">
    <property type="component" value="Unassembled WGS sequence"/>
</dbReference>
<proteinExistence type="predicted"/>
<feature type="region of interest" description="Disordered" evidence="1">
    <location>
        <begin position="78"/>
        <end position="100"/>
    </location>
</feature>
<protein>
    <submittedName>
        <fullName evidence="2">Uncharacterized protein</fullName>
    </submittedName>
</protein>
<evidence type="ECO:0000313" key="2">
    <source>
        <dbReference type="EMBL" id="KYO46566.1"/>
    </source>
</evidence>
<keyword evidence="3" id="KW-1185">Reference proteome</keyword>
<accession>A0A151PBT0</accession>
<organism evidence="2 3">
    <name type="scientific">Alligator mississippiensis</name>
    <name type="common">American alligator</name>
    <dbReference type="NCBI Taxonomy" id="8496"/>
    <lineage>
        <taxon>Eukaryota</taxon>
        <taxon>Metazoa</taxon>
        <taxon>Chordata</taxon>
        <taxon>Craniata</taxon>
        <taxon>Vertebrata</taxon>
        <taxon>Euteleostomi</taxon>
        <taxon>Archelosauria</taxon>
        <taxon>Archosauria</taxon>
        <taxon>Crocodylia</taxon>
        <taxon>Alligatoridae</taxon>
        <taxon>Alligatorinae</taxon>
        <taxon>Alligator</taxon>
    </lineage>
</organism>
<reference evidence="2 3" key="1">
    <citation type="journal article" date="2012" name="Genome Biol.">
        <title>Sequencing three crocodilian genomes to illuminate the evolution of archosaurs and amniotes.</title>
        <authorList>
            <person name="St John J.A."/>
            <person name="Braun E.L."/>
            <person name="Isberg S.R."/>
            <person name="Miles L.G."/>
            <person name="Chong A.Y."/>
            <person name="Gongora J."/>
            <person name="Dalzell P."/>
            <person name="Moran C."/>
            <person name="Bed'hom B."/>
            <person name="Abzhanov A."/>
            <person name="Burgess S.C."/>
            <person name="Cooksey A.M."/>
            <person name="Castoe T.A."/>
            <person name="Crawford N.G."/>
            <person name="Densmore L.D."/>
            <person name="Drew J.C."/>
            <person name="Edwards S.V."/>
            <person name="Faircloth B.C."/>
            <person name="Fujita M.K."/>
            <person name="Greenwold M.J."/>
            <person name="Hoffmann F.G."/>
            <person name="Howard J.M."/>
            <person name="Iguchi T."/>
            <person name="Janes D.E."/>
            <person name="Khan S.Y."/>
            <person name="Kohno S."/>
            <person name="de Koning A.J."/>
            <person name="Lance S.L."/>
            <person name="McCarthy F.M."/>
            <person name="McCormack J.E."/>
            <person name="Merchant M.E."/>
            <person name="Peterson D.G."/>
            <person name="Pollock D.D."/>
            <person name="Pourmand N."/>
            <person name="Raney B.J."/>
            <person name="Roessler K.A."/>
            <person name="Sanford J.R."/>
            <person name="Sawyer R.H."/>
            <person name="Schmidt C.J."/>
            <person name="Triplett E.W."/>
            <person name="Tuberville T.D."/>
            <person name="Venegas-Anaya M."/>
            <person name="Howard J.T."/>
            <person name="Jarvis E.D."/>
            <person name="Guillette L.J.Jr."/>
            <person name="Glenn T.C."/>
            <person name="Green R.E."/>
            <person name="Ray D.A."/>
        </authorList>
    </citation>
    <scope>NUCLEOTIDE SEQUENCE [LARGE SCALE GENOMIC DNA]</scope>
    <source>
        <strain evidence="2">KSC_2009_1</strain>
    </source>
</reference>
<comment type="caution">
    <text evidence="2">The sequence shown here is derived from an EMBL/GenBank/DDBJ whole genome shotgun (WGS) entry which is preliminary data.</text>
</comment>
<sequence>MDASEKTNEKVLKRECHLQTEADSLAWPRLLCYQVVFRSCLRQPLAVEGDCWWLMCLLPTPEEDCWKCQKRIVANLKHPKRQPPSPCSSPGGLQSEAYLI</sequence>